<evidence type="ECO:0000313" key="3">
    <source>
        <dbReference type="EMBL" id="MBL4931979.1"/>
    </source>
</evidence>
<name>A0A937K4K9_9CLOT</name>
<sequence length="247" mass="27971">MNNIVRRGFSPKDNEEFGHESIEKLHKAAKDLYYLLNHGYNIKGASTFIGNHYLLSERQRLALVRAISSEKSVKIRKDKEVLGSLEDSTVHIDGFNTIITLEVLLSESLVLRCLDGTIRDLAGLRGTYRLIDKTDVAINLVGNIISKNKIAEANFYLDAPVSNSGRLKERILELLKVYNFKVNVQNINDVDKTLEVLPNVITSDAIILDKCKSWINLNREIIENENLNNWIVDFKIIECMDKGGKNA</sequence>
<reference evidence="3" key="1">
    <citation type="submission" date="2021-01" db="EMBL/GenBank/DDBJ databases">
        <title>Genome public.</title>
        <authorList>
            <person name="Liu C."/>
            <person name="Sun Q."/>
        </authorList>
    </citation>
    <scope>NUCLEOTIDE SEQUENCE</scope>
    <source>
        <strain evidence="3">YIM B02565</strain>
    </source>
</reference>
<organism evidence="3 4">
    <name type="scientific">Clostridium paridis</name>
    <dbReference type="NCBI Taxonomy" id="2803863"/>
    <lineage>
        <taxon>Bacteria</taxon>
        <taxon>Bacillati</taxon>
        <taxon>Bacillota</taxon>
        <taxon>Clostridia</taxon>
        <taxon>Eubacteriales</taxon>
        <taxon>Clostridiaceae</taxon>
        <taxon>Clostridium</taxon>
    </lineage>
</organism>
<dbReference type="EMBL" id="JAESWA010000022">
    <property type="protein sequence ID" value="MBL4931979.1"/>
    <property type="molecule type" value="Genomic_DNA"/>
</dbReference>
<dbReference type="InterPro" id="IPR041652">
    <property type="entry name" value="DUF5616"/>
</dbReference>
<dbReference type="PANTHER" id="PTHR42252:SF1">
    <property type="entry name" value="DUF434 DOMAIN-CONTAINING PROTEIN"/>
    <property type="match status" value="1"/>
</dbReference>
<dbReference type="PANTHER" id="PTHR42252">
    <property type="entry name" value="DUF5616 DOMAIN-CONTAINING PROTEIN"/>
    <property type="match status" value="1"/>
</dbReference>
<dbReference type="Proteomes" id="UP000623681">
    <property type="component" value="Unassembled WGS sequence"/>
</dbReference>
<dbReference type="Pfam" id="PF04256">
    <property type="entry name" value="DUF434"/>
    <property type="match status" value="1"/>
</dbReference>
<comment type="caution">
    <text evidence="3">The sequence shown here is derived from an EMBL/GenBank/DDBJ whole genome shotgun (WGS) entry which is preliminary data.</text>
</comment>
<dbReference type="AlphaFoldDB" id="A0A937K4K9"/>
<protein>
    <submittedName>
        <fullName evidence="3">DUF434 domain-containing protein</fullName>
    </submittedName>
</protein>
<keyword evidence="4" id="KW-1185">Reference proteome</keyword>
<dbReference type="InterPro" id="IPR007368">
    <property type="entry name" value="DUF434"/>
</dbReference>
<dbReference type="RefSeq" id="WP_202767358.1">
    <property type="nucleotide sequence ID" value="NZ_JAESWA010000022.1"/>
</dbReference>
<feature type="domain" description="DUF5616" evidence="2">
    <location>
        <begin position="84"/>
        <end position="219"/>
    </location>
</feature>
<proteinExistence type="predicted"/>
<evidence type="ECO:0000259" key="1">
    <source>
        <dbReference type="Pfam" id="PF04256"/>
    </source>
</evidence>
<accession>A0A937K4K9</accession>
<evidence type="ECO:0000313" key="4">
    <source>
        <dbReference type="Proteomes" id="UP000623681"/>
    </source>
</evidence>
<evidence type="ECO:0000259" key="2">
    <source>
        <dbReference type="Pfam" id="PF18481"/>
    </source>
</evidence>
<gene>
    <name evidence="3" type="ORF">JK634_09205</name>
</gene>
<feature type="domain" description="DUF434" evidence="1">
    <location>
        <begin position="24"/>
        <end position="79"/>
    </location>
</feature>
<dbReference type="Pfam" id="PF18481">
    <property type="entry name" value="DUF5616"/>
    <property type="match status" value="1"/>
</dbReference>